<sequence length="676" mass="75479">MFKEFSQTDINPFWPRLLAELGKLQANFINGEDILLPLCRILAEVSQSQAVLIIPKDSLQCDDMPASATCWCRDPVRYLTLWKEAKAWPFFNQEPMVHRWQSFVIWPAKRVNIQIFFHSSSDQWLSFLLSSSELLSDIIMGMLVQQTLEWQQRARDRGVHSVDSEMFQSIVSNSEDLILVASRSPFGVPSIMYANAAATSISHYPRSQLIGKPITLLFQEELNQSAAGGQDSELLQAINTRREFDGELICSKADNETAVLHMHLVALEEHSEHGSLFALVGRDITEHKQLQQIMARTQKMQAMGQLVGGIAHDFNNILGVLKGNLELMELKTSEEKISRYLATAFKACQRGTDLTRRLLQFSRQEQFSANLYQVNDVIQGIEELIGKSLTTQISLILEPGQELDEILVDRGDLEDALLNLVLNARDAMGGEGEITIRCGRESLAGFLPGLTGRPMVEAGQYITVSVLDTGTGIAPHLLDKIFEPFFTTKDKSNGTGLGLSMVYGFVKRSNGYMSVIESDCYGTEFRLWFPVAKQKRRQALGVVVRPEAPKVAQRLKVLIVDDEVDLLSVLQDYCEILGMEVEAYSDPLVVREKYKEGLNGIELLITDVLMPGGINGYELAKELCAKEDIPVLLISGFIGDIGISSNEDMPYLVLHKPFAIDGLVQALQQVGINFSQ</sequence>
<dbReference type="SMART" id="SM00388">
    <property type="entry name" value="HisKA"/>
    <property type="match status" value="1"/>
</dbReference>
<evidence type="ECO:0000259" key="6">
    <source>
        <dbReference type="PROSITE" id="PS50110"/>
    </source>
</evidence>
<dbReference type="Pfam" id="PF13426">
    <property type="entry name" value="PAS_9"/>
    <property type="match status" value="1"/>
</dbReference>
<dbReference type="InterPro" id="IPR036890">
    <property type="entry name" value="HATPase_C_sf"/>
</dbReference>
<dbReference type="SUPFAM" id="SSF55874">
    <property type="entry name" value="ATPase domain of HSP90 chaperone/DNA topoisomerase II/histidine kinase"/>
    <property type="match status" value="1"/>
</dbReference>
<feature type="domain" description="Histidine kinase" evidence="5">
    <location>
        <begin position="309"/>
        <end position="533"/>
    </location>
</feature>
<evidence type="ECO:0000259" key="5">
    <source>
        <dbReference type="PROSITE" id="PS50109"/>
    </source>
</evidence>
<evidence type="ECO:0000256" key="4">
    <source>
        <dbReference type="PROSITE-ProRule" id="PRU00169"/>
    </source>
</evidence>
<feature type="domain" description="PAC" evidence="7">
    <location>
        <begin position="242"/>
        <end position="296"/>
    </location>
</feature>
<feature type="domain" description="Response regulatory" evidence="6">
    <location>
        <begin position="556"/>
        <end position="671"/>
    </location>
</feature>
<organism evidence="8 9">
    <name type="scientific">Shewanella psychropiezotolerans</name>
    <dbReference type="NCBI Taxonomy" id="2593655"/>
    <lineage>
        <taxon>Bacteria</taxon>
        <taxon>Pseudomonadati</taxon>
        <taxon>Pseudomonadota</taxon>
        <taxon>Gammaproteobacteria</taxon>
        <taxon>Alteromonadales</taxon>
        <taxon>Shewanellaceae</taxon>
        <taxon>Shewanella</taxon>
    </lineage>
</organism>
<dbReference type="InterPro" id="IPR036097">
    <property type="entry name" value="HisK_dim/P_sf"/>
</dbReference>
<evidence type="ECO:0000313" key="8">
    <source>
        <dbReference type="EMBL" id="QDO85346.1"/>
    </source>
</evidence>
<dbReference type="RefSeq" id="WP_144047690.1">
    <property type="nucleotide sequence ID" value="NZ_CP041614.1"/>
</dbReference>
<dbReference type="Pfam" id="PF00072">
    <property type="entry name" value="Response_reg"/>
    <property type="match status" value="1"/>
</dbReference>
<dbReference type="SMART" id="SM00387">
    <property type="entry name" value="HATPase_c"/>
    <property type="match status" value="1"/>
</dbReference>
<dbReference type="Pfam" id="PF02518">
    <property type="entry name" value="HATPase_c"/>
    <property type="match status" value="1"/>
</dbReference>
<evidence type="ECO:0000256" key="2">
    <source>
        <dbReference type="ARBA" id="ARBA00012438"/>
    </source>
</evidence>
<dbReference type="Gene3D" id="3.40.50.2300">
    <property type="match status" value="1"/>
</dbReference>
<dbReference type="CDD" id="cd00130">
    <property type="entry name" value="PAS"/>
    <property type="match status" value="1"/>
</dbReference>
<dbReference type="InterPro" id="IPR000014">
    <property type="entry name" value="PAS"/>
</dbReference>
<keyword evidence="3 4" id="KW-0597">Phosphoprotein</keyword>
<dbReference type="CDD" id="cd00082">
    <property type="entry name" value="HisKA"/>
    <property type="match status" value="1"/>
</dbReference>
<dbReference type="EMBL" id="CP041614">
    <property type="protein sequence ID" value="QDO85346.1"/>
    <property type="molecule type" value="Genomic_DNA"/>
</dbReference>
<dbReference type="SUPFAM" id="SSF55785">
    <property type="entry name" value="PYP-like sensor domain (PAS domain)"/>
    <property type="match status" value="1"/>
</dbReference>
<dbReference type="InterPro" id="IPR003661">
    <property type="entry name" value="HisK_dim/P_dom"/>
</dbReference>
<dbReference type="Gene3D" id="3.30.565.10">
    <property type="entry name" value="Histidine kinase-like ATPase, C-terminal domain"/>
    <property type="match status" value="1"/>
</dbReference>
<feature type="modified residue" description="4-aspartylphosphate" evidence="4">
    <location>
        <position position="607"/>
    </location>
</feature>
<dbReference type="InterPro" id="IPR035965">
    <property type="entry name" value="PAS-like_dom_sf"/>
</dbReference>
<evidence type="ECO:0000256" key="3">
    <source>
        <dbReference type="ARBA" id="ARBA00022553"/>
    </source>
</evidence>
<dbReference type="PRINTS" id="PR00344">
    <property type="entry name" value="BCTRLSENSOR"/>
</dbReference>
<dbReference type="Gene3D" id="3.30.450.20">
    <property type="entry name" value="PAS domain"/>
    <property type="match status" value="1"/>
</dbReference>
<dbReference type="InterPro" id="IPR001789">
    <property type="entry name" value="Sig_transdc_resp-reg_receiver"/>
</dbReference>
<dbReference type="PANTHER" id="PTHR43065">
    <property type="entry name" value="SENSOR HISTIDINE KINASE"/>
    <property type="match status" value="1"/>
</dbReference>
<name>A0ABX5X1Z0_9GAMM</name>
<dbReference type="InterPro" id="IPR000700">
    <property type="entry name" value="PAS-assoc_C"/>
</dbReference>
<dbReference type="PROSITE" id="PS50113">
    <property type="entry name" value="PAC"/>
    <property type="match status" value="1"/>
</dbReference>
<dbReference type="PROSITE" id="PS50109">
    <property type="entry name" value="HIS_KIN"/>
    <property type="match status" value="1"/>
</dbReference>
<comment type="catalytic activity">
    <reaction evidence="1">
        <text>ATP + protein L-histidine = ADP + protein N-phospho-L-histidine.</text>
        <dbReference type="EC" id="2.7.13.3"/>
    </reaction>
</comment>
<dbReference type="PROSITE" id="PS50110">
    <property type="entry name" value="RESPONSE_REGULATORY"/>
    <property type="match status" value="1"/>
</dbReference>
<reference evidence="8 9" key="1">
    <citation type="submission" date="2019-07" db="EMBL/GenBank/DDBJ databases">
        <title>Shewanella sp. YLB-06 whole genomic sequence.</title>
        <authorList>
            <person name="Yu L."/>
        </authorList>
    </citation>
    <scope>NUCLEOTIDE SEQUENCE [LARGE SCALE GENOMIC DNA]</scope>
    <source>
        <strain evidence="8 9">YLB-06</strain>
    </source>
</reference>
<dbReference type="Pfam" id="PF00512">
    <property type="entry name" value="HisKA"/>
    <property type="match status" value="1"/>
</dbReference>
<keyword evidence="9" id="KW-1185">Reference proteome</keyword>
<gene>
    <name evidence="8" type="ORF">FM037_21480</name>
</gene>
<dbReference type="InterPro" id="IPR004358">
    <property type="entry name" value="Sig_transdc_His_kin-like_C"/>
</dbReference>
<dbReference type="SUPFAM" id="SSF52172">
    <property type="entry name" value="CheY-like"/>
    <property type="match status" value="1"/>
</dbReference>
<protein>
    <recommendedName>
        <fullName evidence="2">histidine kinase</fullName>
        <ecNumber evidence="2">2.7.13.3</ecNumber>
    </recommendedName>
</protein>
<dbReference type="InterPro" id="IPR011006">
    <property type="entry name" value="CheY-like_superfamily"/>
</dbReference>
<evidence type="ECO:0000313" key="9">
    <source>
        <dbReference type="Proteomes" id="UP000315947"/>
    </source>
</evidence>
<evidence type="ECO:0000259" key="7">
    <source>
        <dbReference type="PROSITE" id="PS50113"/>
    </source>
</evidence>
<evidence type="ECO:0000256" key="1">
    <source>
        <dbReference type="ARBA" id="ARBA00000085"/>
    </source>
</evidence>
<dbReference type="InterPro" id="IPR005467">
    <property type="entry name" value="His_kinase_dom"/>
</dbReference>
<dbReference type="SUPFAM" id="SSF47384">
    <property type="entry name" value="Homodimeric domain of signal transducing histidine kinase"/>
    <property type="match status" value="1"/>
</dbReference>
<accession>A0ABX5X1Z0</accession>
<dbReference type="NCBIfam" id="TIGR00229">
    <property type="entry name" value="sensory_box"/>
    <property type="match status" value="1"/>
</dbReference>
<dbReference type="Gene3D" id="1.10.287.130">
    <property type="match status" value="1"/>
</dbReference>
<dbReference type="PANTHER" id="PTHR43065:SF42">
    <property type="entry name" value="TWO-COMPONENT SENSOR PPRA"/>
    <property type="match status" value="1"/>
</dbReference>
<dbReference type="InterPro" id="IPR003594">
    <property type="entry name" value="HATPase_dom"/>
</dbReference>
<dbReference type="Proteomes" id="UP000315947">
    <property type="component" value="Chromosome"/>
</dbReference>
<proteinExistence type="predicted"/>
<dbReference type="EC" id="2.7.13.3" evidence="2"/>
<dbReference type="SMART" id="SM00448">
    <property type="entry name" value="REC"/>
    <property type="match status" value="1"/>
</dbReference>